<proteinExistence type="predicted"/>
<evidence type="ECO:0000313" key="1">
    <source>
        <dbReference type="EMBL" id="KMP02267.1"/>
    </source>
</evidence>
<organism evidence="1 2">
    <name type="scientific">Coccidioides immitis RMSCC 2394</name>
    <dbReference type="NCBI Taxonomy" id="404692"/>
    <lineage>
        <taxon>Eukaryota</taxon>
        <taxon>Fungi</taxon>
        <taxon>Dikarya</taxon>
        <taxon>Ascomycota</taxon>
        <taxon>Pezizomycotina</taxon>
        <taxon>Eurotiomycetes</taxon>
        <taxon>Eurotiomycetidae</taxon>
        <taxon>Onygenales</taxon>
        <taxon>Onygenaceae</taxon>
        <taxon>Coccidioides</taxon>
    </lineage>
</organism>
<dbReference type="EMBL" id="DS028102">
    <property type="protein sequence ID" value="KMP02267.1"/>
    <property type="molecule type" value="Genomic_DNA"/>
</dbReference>
<gene>
    <name evidence="1" type="ORF">CIRG_10090</name>
</gene>
<dbReference type="Proteomes" id="UP000054565">
    <property type="component" value="Unassembled WGS sequence"/>
</dbReference>
<protein>
    <submittedName>
        <fullName evidence="1">Uncharacterized protein</fullName>
    </submittedName>
</protein>
<sequence length="148" mass="15988">MGEARDLSGPLLGPANVSLSPTGLHVVASDAGQLLSQTHDSSRGFLHHRPSTGEVVGSTLRRPDGGQTQVWSVHGIPSMIYTAGFDDSYIFTLWAQLVSIFCNDRLTLGFATLTAITQPETSVTELFLQNGPMLGHDVTQSYLDYLRV</sequence>
<dbReference type="AlphaFoldDB" id="A0A0J7AXW9"/>
<reference evidence="2" key="1">
    <citation type="journal article" date="2010" name="Genome Res.">
        <title>Population genomic sequencing of Coccidioides fungi reveals recent hybridization and transposon control.</title>
        <authorList>
            <person name="Neafsey D.E."/>
            <person name="Barker B.M."/>
            <person name="Sharpton T.J."/>
            <person name="Stajich J.E."/>
            <person name="Park D.J."/>
            <person name="Whiston E."/>
            <person name="Hung C.-Y."/>
            <person name="McMahan C."/>
            <person name="White J."/>
            <person name="Sykes S."/>
            <person name="Heiman D."/>
            <person name="Young S."/>
            <person name="Zeng Q."/>
            <person name="Abouelleil A."/>
            <person name="Aftuck L."/>
            <person name="Bessette D."/>
            <person name="Brown A."/>
            <person name="FitzGerald M."/>
            <person name="Lui A."/>
            <person name="Macdonald J.P."/>
            <person name="Priest M."/>
            <person name="Orbach M.J."/>
            <person name="Galgiani J.N."/>
            <person name="Kirkland T.N."/>
            <person name="Cole G.T."/>
            <person name="Birren B.W."/>
            <person name="Henn M.R."/>
            <person name="Taylor J.W."/>
            <person name="Rounsley S.D."/>
        </authorList>
    </citation>
    <scope>NUCLEOTIDE SEQUENCE [LARGE SCALE GENOMIC DNA]</scope>
    <source>
        <strain evidence="2">RMSCC 2394</strain>
    </source>
</reference>
<name>A0A0J7AXW9_COCIT</name>
<accession>A0A0J7AXW9</accession>
<evidence type="ECO:0000313" key="2">
    <source>
        <dbReference type="Proteomes" id="UP000054565"/>
    </source>
</evidence>